<keyword evidence="4" id="KW-0378">Hydrolase</keyword>
<feature type="disulfide bond" evidence="9">
    <location>
        <begin position="327"/>
        <end position="337"/>
    </location>
</feature>
<protein>
    <submittedName>
        <fullName evidence="12">Putative secreted serine protease</fullName>
    </submittedName>
</protein>
<dbReference type="InterPro" id="IPR001316">
    <property type="entry name" value="Pept_S1A_streptogrisin"/>
</dbReference>
<dbReference type="AlphaFoldDB" id="D5SLW1"/>
<keyword evidence="7 9" id="KW-1015">Disulfide bond</keyword>
<keyword evidence="6" id="KW-0865">Zymogen</keyword>
<feature type="disulfide bond" evidence="9">
    <location>
        <begin position="363"/>
        <end position="390"/>
    </location>
</feature>
<keyword evidence="12" id="KW-0614">Plasmid</keyword>
<keyword evidence="2 12" id="KW-0645">Protease</keyword>
<gene>
    <name evidence="12" type="primary">sprF</name>
    <name evidence="12" type="ORF">SCLAV_p1422</name>
</gene>
<dbReference type="GO" id="GO:0004252">
    <property type="term" value="F:serine-type endopeptidase activity"/>
    <property type="evidence" value="ECO:0007669"/>
    <property type="project" value="InterPro"/>
</dbReference>
<feature type="disulfide bond" evidence="9">
    <location>
        <begin position="244"/>
        <end position="260"/>
    </location>
</feature>
<feature type="active site" description="Charge relay system" evidence="8">
    <location>
        <position position="369"/>
    </location>
</feature>
<dbReference type="Gene3D" id="2.40.10.10">
    <property type="entry name" value="Trypsin-like serine proteases"/>
    <property type="match status" value="2"/>
</dbReference>
<feature type="region of interest" description="Disordered" evidence="10">
    <location>
        <begin position="1"/>
        <end position="20"/>
    </location>
</feature>
<organism evidence="12 13">
    <name type="scientific">Streptomyces clavuligerus</name>
    <dbReference type="NCBI Taxonomy" id="1901"/>
    <lineage>
        <taxon>Bacteria</taxon>
        <taxon>Bacillati</taxon>
        <taxon>Actinomycetota</taxon>
        <taxon>Actinomycetes</taxon>
        <taxon>Kitasatosporales</taxon>
        <taxon>Streptomycetaceae</taxon>
        <taxon>Streptomyces</taxon>
    </lineage>
</organism>
<evidence type="ECO:0000256" key="9">
    <source>
        <dbReference type="PIRSR" id="PIRSR001134-2"/>
    </source>
</evidence>
<evidence type="ECO:0000256" key="1">
    <source>
        <dbReference type="ARBA" id="ARBA00007664"/>
    </source>
</evidence>
<dbReference type="InterPro" id="IPR009003">
    <property type="entry name" value="Peptidase_S1_PA"/>
</dbReference>
<evidence type="ECO:0000256" key="4">
    <source>
        <dbReference type="ARBA" id="ARBA00022801"/>
    </source>
</evidence>
<geneLocation type="plasmid" evidence="12 13">
    <name>pSCL4</name>
</geneLocation>
<dbReference type="CDD" id="cd21112">
    <property type="entry name" value="alphaLP-like"/>
    <property type="match status" value="1"/>
</dbReference>
<dbReference type="EMBL" id="CM000914">
    <property type="protein sequence ID" value="EFG04904.2"/>
    <property type="molecule type" value="Genomic_DNA"/>
</dbReference>
<dbReference type="Gene3D" id="3.30.300.50">
    <property type="match status" value="2"/>
</dbReference>
<feature type="active site" description="Charge relay system" evidence="8">
    <location>
        <position position="287"/>
    </location>
</feature>
<evidence type="ECO:0000256" key="3">
    <source>
        <dbReference type="ARBA" id="ARBA00022729"/>
    </source>
</evidence>
<feature type="domain" description="Peptidase S1A alpha-lytic prodomain" evidence="11">
    <location>
        <begin position="155"/>
        <end position="209"/>
    </location>
</feature>
<dbReference type="Pfam" id="PF02983">
    <property type="entry name" value="Pro_Al_protease"/>
    <property type="match status" value="1"/>
</dbReference>
<evidence type="ECO:0000256" key="6">
    <source>
        <dbReference type="ARBA" id="ARBA00023145"/>
    </source>
</evidence>
<keyword evidence="13" id="KW-1185">Reference proteome</keyword>
<dbReference type="PRINTS" id="PR00861">
    <property type="entry name" value="ALYTICPTASE"/>
</dbReference>
<dbReference type="SUPFAM" id="SSF50494">
    <property type="entry name" value="Trypsin-like serine proteases"/>
    <property type="match status" value="1"/>
</dbReference>
<dbReference type="InterPro" id="IPR004236">
    <property type="entry name" value="Pept_S1_alpha_lytic"/>
</dbReference>
<dbReference type="eggNOG" id="COG3064">
    <property type="taxonomic scope" value="Bacteria"/>
</dbReference>
<reference evidence="12 13" key="1">
    <citation type="journal article" date="2010" name="Genome Biol. Evol.">
        <title>The sequence of a 1.8-mb bacterial linear plasmid reveals a rich evolutionary reservoir of secondary metabolic pathways.</title>
        <authorList>
            <person name="Medema M.H."/>
            <person name="Trefzer A."/>
            <person name="Kovalchuk A."/>
            <person name="van den Berg M."/>
            <person name="Mueller U."/>
            <person name="Heijne W."/>
            <person name="Wu L."/>
            <person name="Alam M.T."/>
            <person name="Ronning C.M."/>
            <person name="Nierman W.C."/>
            <person name="Bovenberg R.A.L."/>
            <person name="Breitling R."/>
            <person name="Takano E."/>
        </authorList>
    </citation>
    <scope>NUCLEOTIDE SEQUENCE [LARGE SCALE GENOMIC DNA]</scope>
    <source>
        <strain evidence="13">ATCC 27064 / DSM 738 / JCM 4710 / NBRC 13307 / NCIMB 12785 / NRRL 3585 / VKM Ac-602</strain>
        <plasmid evidence="12">pSCL4</plasmid>
    </source>
</reference>
<dbReference type="PIRSF" id="PIRSF001134">
    <property type="entry name" value="Streptogrisin"/>
    <property type="match status" value="1"/>
</dbReference>
<comment type="similarity">
    <text evidence="1">Belongs to the peptidase S1 family.</text>
</comment>
<evidence type="ECO:0000256" key="7">
    <source>
        <dbReference type="ARBA" id="ARBA00023157"/>
    </source>
</evidence>
<dbReference type="Proteomes" id="UP000002357">
    <property type="component" value="Plasmid pSCL4"/>
</dbReference>
<sequence>MDLSSQCRYRNGPRPVRTLSGVRLPPPGGSVKRIIPLGSSLTALLLTLGLGATHTGTANAAPPPEPASASAPAASAGLLDALQRDLGLTPARAEERLRAEKAATAVEKTARRTAGGSYGGSWFDPASERIVVALTDPAKEDRVRALGADTRVVRHSAAALDRAKARLDTLTAPEGVAGWHVDPRRNSVVVTVVRAERDTPAVRAFVAKARTNGPVTVAEAATAPRTYAAGTVGGDPYYTGNVRCSIGFSVHGGFVTAGHCGPAGAAVRGWDGSAMGTFQGSSFPGNDYAYVSIHSGWWTVPVVLGWGAIPDRLVRGSAEAPVGASICRSGSTTKWHCGTVLGKNETVNYSQGAVHQMTKTSVCAQGGDSGGSFISGDQAQGVTSGGWGNCSTGGQTWFQPVNEILGRYGLTLHTA</sequence>
<keyword evidence="5" id="KW-0720">Serine protease</keyword>
<evidence type="ECO:0000259" key="11">
    <source>
        <dbReference type="Pfam" id="PF02983"/>
    </source>
</evidence>
<feature type="active site" description="Charge relay system" evidence="8">
    <location>
        <position position="259"/>
    </location>
</feature>
<evidence type="ECO:0000313" key="13">
    <source>
        <dbReference type="Proteomes" id="UP000002357"/>
    </source>
</evidence>
<evidence type="ECO:0000256" key="8">
    <source>
        <dbReference type="PIRSR" id="PIRSR001134-1"/>
    </source>
</evidence>
<evidence type="ECO:0000256" key="5">
    <source>
        <dbReference type="ARBA" id="ARBA00022825"/>
    </source>
</evidence>
<dbReference type="GO" id="GO:0006508">
    <property type="term" value="P:proteolysis"/>
    <property type="evidence" value="ECO:0007669"/>
    <property type="project" value="UniProtKB-KW"/>
</dbReference>
<dbReference type="InterPro" id="IPR035070">
    <property type="entry name" value="Streptogrisin_prodomain"/>
</dbReference>
<accession>D5SLW1</accession>
<proteinExistence type="inferred from homology"/>
<dbReference type="InterPro" id="IPR043504">
    <property type="entry name" value="Peptidase_S1_PA_chymotrypsin"/>
</dbReference>
<name>D5SLW1_STRCL</name>
<dbReference type="GO" id="GO:0005576">
    <property type="term" value="C:extracellular region"/>
    <property type="evidence" value="ECO:0007669"/>
    <property type="project" value="InterPro"/>
</dbReference>
<evidence type="ECO:0000256" key="2">
    <source>
        <dbReference type="ARBA" id="ARBA00022670"/>
    </source>
</evidence>
<evidence type="ECO:0000256" key="10">
    <source>
        <dbReference type="SAM" id="MobiDB-lite"/>
    </source>
</evidence>
<keyword evidence="3" id="KW-0732">Signal</keyword>
<evidence type="ECO:0000313" key="12">
    <source>
        <dbReference type="EMBL" id="EFG04904.2"/>
    </source>
</evidence>